<dbReference type="Proteomes" id="UP000824469">
    <property type="component" value="Unassembled WGS sequence"/>
</dbReference>
<proteinExistence type="predicted"/>
<name>A0AA38LGG0_TAXCH</name>
<dbReference type="AlphaFoldDB" id="A0AA38LGG0"/>
<evidence type="ECO:0000313" key="1">
    <source>
        <dbReference type="EMBL" id="KAH9319852.1"/>
    </source>
</evidence>
<feature type="non-terminal residue" evidence="1">
    <location>
        <position position="50"/>
    </location>
</feature>
<feature type="non-terminal residue" evidence="1">
    <location>
        <position position="1"/>
    </location>
</feature>
<dbReference type="EMBL" id="JAHRHJ020000004">
    <property type="protein sequence ID" value="KAH9319852.1"/>
    <property type="molecule type" value="Genomic_DNA"/>
</dbReference>
<protein>
    <submittedName>
        <fullName evidence="1">Uncharacterized protein</fullName>
    </submittedName>
</protein>
<keyword evidence="2" id="KW-1185">Reference proteome</keyword>
<accession>A0AA38LGG0</accession>
<sequence length="50" mass="6038">ERRINQIRLRALYTRRELQRMDQTACAIYEKRAAEKRLRYLRSGASAARK</sequence>
<gene>
    <name evidence="1" type="ORF">KI387_021621</name>
</gene>
<comment type="caution">
    <text evidence="1">The sequence shown here is derived from an EMBL/GenBank/DDBJ whole genome shotgun (WGS) entry which is preliminary data.</text>
</comment>
<organism evidence="1 2">
    <name type="scientific">Taxus chinensis</name>
    <name type="common">Chinese yew</name>
    <name type="synonym">Taxus wallichiana var. chinensis</name>
    <dbReference type="NCBI Taxonomy" id="29808"/>
    <lineage>
        <taxon>Eukaryota</taxon>
        <taxon>Viridiplantae</taxon>
        <taxon>Streptophyta</taxon>
        <taxon>Embryophyta</taxon>
        <taxon>Tracheophyta</taxon>
        <taxon>Spermatophyta</taxon>
        <taxon>Pinopsida</taxon>
        <taxon>Pinidae</taxon>
        <taxon>Conifers II</taxon>
        <taxon>Cupressales</taxon>
        <taxon>Taxaceae</taxon>
        <taxon>Taxus</taxon>
    </lineage>
</organism>
<reference evidence="1 2" key="1">
    <citation type="journal article" date="2021" name="Nat. Plants">
        <title>The Taxus genome provides insights into paclitaxel biosynthesis.</title>
        <authorList>
            <person name="Xiong X."/>
            <person name="Gou J."/>
            <person name="Liao Q."/>
            <person name="Li Y."/>
            <person name="Zhou Q."/>
            <person name="Bi G."/>
            <person name="Li C."/>
            <person name="Du R."/>
            <person name="Wang X."/>
            <person name="Sun T."/>
            <person name="Guo L."/>
            <person name="Liang H."/>
            <person name="Lu P."/>
            <person name="Wu Y."/>
            <person name="Zhang Z."/>
            <person name="Ro D.K."/>
            <person name="Shang Y."/>
            <person name="Huang S."/>
            <person name="Yan J."/>
        </authorList>
    </citation>
    <scope>NUCLEOTIDE SEQUENCE [LARGE SCALE GENOMIC DNA]</scope>
    <source>
        <strain evidence="1">Ta-2019</strain>
    </source>
</reference>
<evidence type="ECO:0000313" key="2">
    <source>
        <dbReference type="Proteomes" id="UP000824469"/>
    </source>
</evidence>